<keyword evidence="5" id="KW-0418">Kinase</keyword>
<protein>
    <recommendedName>
        <fullName evidence="12">PIPK domain-containing protein</fullName>
    </recommendedName>
</protein>
<evidence type="ECO:0000259" key="8">
    <source>
        <dbReference type="PROSITE" id="PS50261"/>
    </source>
</evidence>
<keyword evidence="4 7" id="KW-0472">Membrane</keyword>
<dbReference type="PROSITE" id="PS50261">
    <property type="entry name" value="G_PROTEIN_RECEP_F2_4"/>
    <property type="match status" value="1"/>
</dbReference>
<organism evidence="10 11">
    <name type="scientific">Bremia lactucae</name>
    <name type="common">Lettuce downy mildew</name>
    <dbReference type="NCBI Taxonomy" id="4779"/>
    <lineage>
        <taxon>Eukaryota</taxon>
        <taxon>Sar</taxon>
        <taxon>Stramenopiles</taxon>
        <taxon>Oomycota</taxon>
        <taxon>Peronosporomycetes</taxon>
        <taxon>Peronosporales</taxon>
        <taxon>Peronosporaceae</taxon>
        <taxon>Bremia</taxon>
    </lineage>
</organism>
<feature type="compositionally biased region" description="Polar residues" evidence="6">
    <location>
        <begin position="679"/>
        <end position="699"/>
    </location>
</feature>
<dbReference type="AlphaFoldDB" id="A0A976IF39"/>
<keyword evidence="5" id="KW-0808">Transferase</keyword>
<dbReference type="GO" id="GO:0046854">
    <property type="term" value="P:phosphatidylinositol phosphate biosynthetic process"/>
    <property type="evidence" value="ECO:0007669"/>
    <property type="project" value="TreeGrafter"/>
</dbReference>
<keyword evidence="5" id="KW-0067">ATP-binding</keyword>
<keyword evidence="5" id="KW-0547">Nucleotide-binding</keyword>
<keyword evidence="3 7" id="KW-1133">Transmembrane helix</keyword>
<evidence type="ECO:0000313" key="11">
    <source>
        <dbReference type="Proteomes" id="UP000294530"/>
    </source>
</evidence>
<feature type="transmembrane region" description="Helical" evidence="7">
    <location>
        <begin position="376"/>
        <end position="398"/>
    </location>
</feature>
<dbReference type="OrthoDB" id="70770at2759"/>
<feature type="region of interest" description="Disordered" evidence="6">
    <location>
        <begin position="678"/>
        <end position="731"/>
    </location>
</feature>
<dbReference type="Pfam" id="PF01504">
    <property type="entry name" value="PIP5K"/>
    <property type="match status" value="2"/>
</dbReference>
<dbReference type="InterPro" id="IPR027483">
    <property type="entry name" value="PInositol-4-P-4/5-kinase_C_sf"/>
</dbReference>
<comment type="caution">
    <text evidence="10">The sequence shown here is derived from an EMBL/GenBank/DDBJ whole genome shotgun (WGS) entry which is preliminary data.</text>
</comment>
<evidence type="ECO:0000256" key="6">
    <source>
        <dbReference type="SAM" id="MobiDB-lite"/>
    </source>
</evidence>
<feature type="compositionally biased region" description="Polar residues" evidence="6">
    <location>
        <begin position="73"/>
        <end position="83"/>
    </location>
</feature>
<feature type="region of interest" description="Disordered" evidence="6">
    <location>
        <begin position="465"/>
        <end position="498"/>
    </location>
</feature>
<evidence type="ECO:0000256" key="7">
    <source>
        <dbReference type="SAM" id="Phobius"/>
    </source>
</evidence>
<dbReference type="Proteomes" id="UP000294530">
    <property type="component" value="Unassembled WGS sequence"/>
</dbReference>
<dbReference type="SUPFAM" id="SSF56104">
    <property type="entry name" value="SAICAR synthase-like"/>
    <property type="match status" value="2"/>
</dbReference>
<dbReference type="InterPro" id="IPR002498">
    <property type="entry name" value="PInositol-4-P-4/5-kinase_core"/>
</dbReference>
<keyword evidence="2 7" id="KW-0812">Transmembrane</keyword>
<feature type="compositionally biased region" description="Low complexity" evidence="6">
    <location>
        <begin position="467"/>
        <end position="484"/>
    </location>
</feature>
<evidence type="ECO:0000313" key="10">
    <source>
        <dbReference type="EMBL" id="TDH69374.1"/>
    </source>
</evidence>
<feature type="domain" description="PIPK" evidence="9">
    <location>
        <begin position="764"/>
        <end position="1142"/>
    </location>
</feature>
<dbReference type="InterPro" id="IPR023610">
    <property type="entry name" value="PInositol-4/5-P-5/4-kinase"/>
</dbReference>
<dbReference type="GO" id="GO:0005886">
    <property type="term" value="C:plasma membrane"/>
    <property type="evidence" value="ECO:0007669"/>
    <property type="project" value="TreeGrafter"/>
</dbReference>
<sequence length="1169" mass="129635">MSALLGPPSPVPDIASIVSSPKYQAVLTPSCTSAQDGDLLAAEGIGRRHRHSHALSAILGATGRTSTSASTSVDPRSSSHLHVPATTTSIPMDQVPQTDKTELPGTFAKWRHWRRRWKKVSLFSVVFLLFSGWFAISCLVPVAMAPVLFGTSLSIVSTFTILVSFIRRRACRRQPNELLAFVAMSECALAVLTLFQVLTFCRVTDGTCRAMSIVPCSISVSLELFLLLTGVGWSGAAIFHLFVSVSNPFASYKRQLVLYHVLVWGLSFVISSVVTPCVLFSTLLQRKYRLTDAEICRMVTLSLPLLPSDAHESSASQTQRIRQWQALNVAFWGVVAAIVVFVVVAAQLSLILGWWRSTSGTIIALKARRRLMKRMTIYVHALNVMWLVLLVVFCLYRSNRRALAYLQIEGESRRNGQHVLEAWFRYVSTGKGFVTAAVWLCVNKPCCVLEYLFCGFHECKENDETPSIAPSSSSHSASSSECSSGHVPAPSMDPATLESVTEQDMEAGLRTLQESLLLSLSSTRLDMDTHTNVSTRSAFNPQDCPSLPILLPIVDPLRNARSSRSSSSSYGASTVGLYETSQSNETLQREIIYYTVCGITKAILRAAERAKEAQAVEPEGVEGASDQERGSVNTTLLVGAERDSTLVNSSFISHVQNVTIVSSPRLYCKPQQGVEPLHSRQSVSLPRPTSFTTMSTLDSATKRRSRLAFEPSRSHGSATPRRTRTRPFTSSALSYQRNSLYPVSQVPFELFEQEIELQSTHSSIDEPESRPTRSAVFAGLRRTATSAIIQGRGVFRSRSGSTDPPLASTSAVTREFLPDDPKPKVFVDYAPRAFRAIRLAFGLSDEKYLASFRTTAKERVSAGSSGAFMFYSGDNSLLVKSLKDKECRALVEMAPAYARYVTANRHSRLIRFFGCHRVRLYGRNFYFAVMSNVLHHEHHTATITEKYDVKGSWVDRRARRPQRGDRVTCAECDATYLFGIHDESDEFRALADTPRDLTNAFHIHRPDVVLKDLDLCRSFDLRRHVAEQLHAQIVLDCEFLRDLGIMDYSLLIGIHKCHLRPGEVDGKEFPSRDIGESGMNLAPLGEHEVYYVGIIDILQQWDWEKQFEKAGKVLLGKSARGISAVAPAAYCRRFQARCTQILLGGPPPEALDQISQELSKVDVLDDVDA</sequence>
<dbReference type="PANTHER" id="PTHR23086:SF8">
    <property type="entry name" value="PHOSPHATIDYLINOSITOL 5-PHOSPHATE 4-KINASE, ISOFORM A"/>
    <property type="match status" value="1"/>
</dbReference>
<dbReference type="RefSeq" id="XP_067818873.1">
    <property type="nucleotide sequence ID" value="XM_067967808.1"/>
</dbReference>
<gene>
    <name evidence="10" type="ORF">CCR75_009770</name>
</gene>
<dbReference type="GO" id="GO:0016308">
    <property type="term" value="F:1-phosphatidylinositol-4-phosphate 5-kinase activity"/>
    <property type="evidence" value="ECO:0007669"/>
    <property type="project" value="TreeGrafter"/>
</dbReference>
<feature type="transmembrane region" description="Helical" evidence="7">
    <location>
        <begin position="120"/>
        <end position="142"/>
    </location>
</feature>
<feature type="transmembrane region" description="Helical" evidence="7">
    <location>
        <begin position="148"/>
        <end position="166"/>
    </location>
</feature>
<feature type="domain" description="G-protein coupled receptors family 2 profile 2" evidence="8">
    <location>
        <begin position="143"/>
        <end position="443"/>
    </location>
</feature>
<dbReference type="SMART" id="SM00330">
    <property type="entry name" value="PIPKc"/>
    <property type="match status" value="1"/>
</dbReference>
<name>A0A976IF39_BRELC</name>
<dbReference type="EMBL" id="SHOA02000002">
    <property type="protein sequence ID" value="TDH69374.1"/>
    <property type="molecule type" value="Genomic_DNA"/>
</dbReference>
<evidence type="ECO:0000256" key="5">
    <source>
        <dbReference type="PROSITE-ProRule" id="PRU00781"/>
    </source>
</evidence>
<dbReference type="InterPro" id="IPR027484">
    <property type="entry name" value="PInositol-4-P-5-kinase_N"/>
</dbReference>
<feature type="transmembrane region" description="Helical" evidence="7">
    <location>
        <begin position="218"/>
        <end position="245"/>
    </location>
</feature>
<feature type="transmembrane region" description="Helical" evidence="7">
    <location>
        <begin position="178"/>
        <end position="198"/>
    </location>
</feature>
<feature type="compositionally biased region" description="Low complexity" evidence="6">
    <location>
        <begin position="63"/>
        <end position="72"/>
    </location>
</feature>
<dbReference type="GO" id="GO:0005524">
    <property type="term" value="F:ATP binding"/>
    <property type="evidence" value="ECO:0007669"/>
    <property type="project" value="UniProtKB-UniRule"/>
</dbReference>
<reference evidence="10 11" key="1">
    <citation type="journal article" date="2021" name="Genome Biol.">
        <title>AFLAP: assembly-free linkage analysis pipeline using k-mers from genome sequencing data.</title>
        <authorList>
            <person name="Fletcher K."/>
            <person name="Zhang L."/>
            <person name="Gil J."/>
            <person name="Han R."/>
            <person name="Cavanaugh K."/>
            <person name="Michelmore R."/>
        </authorList>
    </citation>
    <scope>NUCLEOTIDE SEQUENCE [LARGE SCALE GENOMIC DNA]</scope>
    <source>
        <strain evidence="10 11">SF5</strain>
    </source>
</reference>
<comment type="subcellular location">
    <subcellularLocation>
        <location evidence="1">Membrane</location>
        <topology evidence="1">Multi-pass membrane protein</topology>
    </subcellularLocation>
</comment>
<dbReference type="CDD" id="cd00139">
    <property type="entry name" value="PIPKc"/>
    <property type="match status" value="1"/>
</dbReference>
<accession>A0A976IF39</accession>
<evidence type="ECO:0000256" key="3">
    <source>
        <dbReference type="ARBA" id="ARBA00022989"/>
    </source>
</evidence>
<dbReference type="GO" id="GO:0007166">
    <property type="term" value="P:cell surface receptor signaling pathway"/>
    <property type="evidence" value="ECO:0007669"/>
    <property type="project" value="InterPro"/>
</dbReference>
<dbReference type="Gene3D" id="3.30.800.10">
    <property type="entry name" value="Phosphatidylinositol Phosphate Kinase II Beta"/>
    <property type="match status" value="1"/>
</dbReference>
<dbReference type="PROSITE" id="PS51455">
    <property type="entry name" value="PIPK"/>
    <property type="match status" value="1"/>
</dbReference>
<evidence type="ECO:0000256" key="4">
    <source>
        <dbReference type="ARBA" id="ARBA00023136"/>
    </source>
</evidence>
<dbReference type="GeneID" id="94353479"/>
<feature type="transmembrane region" description="Helical" evidence="7">
    <location>
        <begin position="257"/>
        <end position="284"/>
    </location>
</feature>
<dbReference type="PANTHER" id="PTHR23086">
    <property type="entry name" value="PHOSPHATIDYLINOSITOL-4-PHOSPHATE 5-KINASE"/>
    <property type="match status" value="1"/>
</dbReference>
<dbReference type="Gene3D" id="1.20.1070.10">
    <property type="entry name" value="Rhodopsin 7-helix transmembrane proteins"/>
    <property type="match status" value="1"/>
</dbReference>
<evidence type="ECO:0000256" key="1">
    <source>
        <dbReference type="ARBA" id="ARBA00004141"/>
    </source>
</evidence>
<evidence type="ECO:0000256" key="2">
    <source>
        <dbReference type="ARBA" id="ARBA00022692"/>
    </source>
</evidence>
<dbReference type="KEGG" id="blac:94353479"/>
<proteinExistence type="predicted"/>
<dbReference type="GO" id="GO:0004888">
    <property type="term" value="F:transmembrane signaling receptor activity"/>
    <property type="evidence" value="ECO:0007669"/>
    <property type="project" value="InterPro"/>
</dbReference>
<evidence type="ECO:0008006" key="12">
    <source>
        <dbReference type="Google" id="ProtNLM"/>
    </source>
</evidence>
<feature type="region of interest" description="Disordered" evidence="6">
    <location>
        <begin position="63"/>
        <end position="83"/>
    </location>
</feature>
<evidence type="ECO:0000259" key="9">
    <source>
        <dbReference type="PROSITE" id="PS51455"/>
    </source>
</evidence>
<dbReference type="Gene3D" id="3.30.810.10">
    <property type="entry name" value="2-Layer Sandwich"/>
    <property type="match status" value="1"/>
</dbReference>
<dbReference type="InterPro" id="IPR017981">
    <property type="entry name" value="GPCR_2-like_7TM"/>
</dbReference>
<keyword evidence="11" id="KW-1185">Reference proteome</keyword>
<feature type="transmembrane region" description="Helical" evidence="7">
    <location>
        <begin position="329"/>
        <end position="355"/>
    </location>
</feature>